<dbReference type="EMBL" id="BAAAQB010000034">
    <property type="protein sequence ID" value="GAA2137851.1"/>
    <property type="molecule type" value="Genomic_DNA"/>
</dbReference>
<proteinExistence type="predicted"/>
<sequence length="79" mass="8628">MPAWRTLKPTSLWDMSSVHTPGVKPSGSVTTVSFERGGPVPPERSGYSPTLHANEEPPPGLGSRRHLTPGVRIPDFRRL</sequence>
<gene>
    <name evidence="2" type="ORF">GCM10009825_23920</name>
</gene>
<feature type="region of interest" description="Disordered" evidence="1">
    <location>
        <begin position="18"/>
        <end position="79"/>
    </location>
</feature>
<reference evidence="3" key="1">
    <citation type="journal article" date="2019" name="Int. J. Syst. Evol. Microbiol.">
        <title>The Global Catalogue of Microorganisms (GCM) 10K type strain sequencing project: providing services to taxonomists for standard genome sequencing and annotation.</title>
        <authorList>
            <consortium name="The Broad Institute Genomics Platform"/>
            <consortium name="The Broad Institute Genome Sequencing Center for Infectious Disease"/>
            <person name="Wu L."/>
            <person name="Ma J."/>
        </authorList>
    </citation>
    <scope>NUCLEOTIDE SEQUENCE [LARGE SCALE GENOMIC DNA]</scope>
    <source>
        <strain evidence="3">JCM 15921</strain>
    </source>
</reference>
<comment type="caution">
    <text evidence="2">The sequence shown here is derived from an EMBL/GenBank/DDBJ whole genome shotgun (WGS) entry which is preliminary data.</text>
</comment>
<name>A0ABP5KXX3_9MICC</name>
<dbReference type="Proteomes" id="UP001500102">
    <property type="component" value="Unassembled WGS sequence"/>
</dbReference>
<organism evidence="2 3">
    <name type="scientific">Arthrobacter humicola</name>
    <dbReference type="NCBI Taxonomy" id="409291"/>
    <lineage>
        <taxon>Bacteria</taxon>
        <taxon>Bacillati</taxon>
        <taxon>Actinomycetota</taxon>
        <taxon>Actinomycetes</taxon>
        <taxon>Micrococcales</taxon>
        <taxon>Micrococcaceae</taxon>
        <taxon>Arthrobacter</taxon>
    </lineage>
</organism>
<keyword evidence="3" id="KW-1185">Reference proteome</keyword>
<evidence type="ECO:0000313" key="2">
    <source>
        <dbReference type="EMBL" id="GAA2137851.1"/>
    </source>
</evidence>
<protein>
    <submittedName>
        <fullName evidence="2">Uncharacterized protein</fullName>
    </submittedName>
</protein>
<evidence type="ECO:0000256" key="1">
    <source>
        <dbReference type="SAM" id="MobiDB-lite"/>
    </source>
</evidence>
<evidence type="ECO:0000313" key="3">
    <source>
        <dbReference type="Proteomes" id="UP001500102"/>
    </source>
</evidence>
<accession>A0ABP5KXX3</accession>